<dbReference type="AlphaFoldDB" id="A0A6A6FCQ8"/>
<protein>
    <submittedName>
        <fullName evidence="2">Uncharacterized protein</fullName>
    </submittedName>
</protein>
<evidence type="ECO:0000256" key="1">
    <source>
        <dbReference type="SAM" id="MobiDB-lite"/>
    </source>
</evidence>
<evidence type="ECO:0000313" key="2">
    <source>
        <dbReference type="EMBL" id="KAF2211202.1"/>
    </source>
</evidence>
<feature type="compositionally biased region" description="Low complexity" evidence="1">
    <location>
        <begin position="320"/>
        <end position="337"/>
    </location>
</feature>
<feature type="compositionally biased region" description="Basic residues" evidence="1">
    <location>
        <begin position="264"/>
        <end position="276"/>
    </location>
</feature>
<proteinExistence type="predicted"/>
<feature type="region of interest" description="Disordered" evidence="1">
    <location>
        <begin position="247"/>
        <end position="349"/>
    </location>
</feature>
<reference evidence="2" key="1">
    <citation type="journal article" date="2020" name="Stud. Mycol.">
        <title>101 Dothideomycetes genomes: a test case for predicting lifestyles and emergence of pathogens.</title>
        <authorList>
            <person name="Haridas S."/>
            <person name="Albert R."/>
            <person name="Binder M."/>
            <person name="Bloem J."/>
            <person name="Labutti K."/>
            <person name="Salamov A."/>
            <person name="Andreopoulos B."/>
            <person name="Baker S."/>
            <person name="Barry K."/>
            <person name="Bills G."/>
            <person name="Bluhm B."/>
            <person name="Cannon C."/>
            <person name="Castanera R."/>
            <person name="Culley D."/>
            <person name="Daum C."/>
            <person name="Ezra D."/>
            <person name="Gonzalez J."/>
            <person name="Henrissat B."/>
            <person name="Kuo A."/>
            <person name="Liang C."/>
            <person name="Lipzen A."/>
            <person name="Lutzoni F."/>
            <person name="Magnuson J."/>
            <person name="Mondo S."/>
            <person name="Nolan M."/>
            <person name="Ohm R."/>
            <person name="Pangilinan J."/>
            <person name="Park H.-J."/>
            <person name="Ramirez L."/>
            <person name="Alfaro M."/>
            <person name="Sun H."/>
            <person name="Tritt A."/>
            <person name="Yoshinaga Y."/>
            <person name="Zwiers L.-H."/>
            <person name="Turgeon B."/>
            <person name="Goodwin S."/>
            <person name="Spatafora J."/>
            <person name="Crous P."/>
            <person name="Grigoriev I."/>
        </authorList>
    </citation>
    <scope>NUCLEOTIDE SEQUENCE</scope>
    <source>
        <strain evidence="2">SCOH1-5</strain>
    </source>
</reference>
<dbReference type="EMBL" id="ML992677">
    <property type="protein sequence ID" value="KAF2211202.1"/>
    <property type="molecule type" value="Genomic_DNA"/>
</dbReference>
<keyword evidence="3" id="KW-1185">Reference proteome</keyword>
<feature type="compositionally biased region" description="Low complexity" evidence="1">
    <location>
        <begin position="185"/>
        <end position="199"/>
    </location>
</feature>
<evidence type="ECO:0000313" key="3">
    <source>
        <dbReference type="Proteomes" id="UP000799539"/>
    </source>
</evidence>
<organism evidence="2 3">
    <name type="scientific">Cercospora zeae-maydis SCOH1-5</name>
    <dbReference type="NCBI Taxonomy" id="717836"/>
    <lineage>
        <taxon>Eukaryota</taxon>
        <taxon>Fungi</taxon>
        <taxon>Dikarya</taxon>
        <taxon>Ascomycota</taxon>
        <taxon>Pezizomycotina</taxon>
        <taxon>Dothideomycetes</taxon>
        <taxon>Dothideomycetidae</taxon>
        <taxon>Mycosphaerellales</taxon>
        <taxon>Mycosphaerellaceae</taxon>
        <taxon>Cercospora</taxon>
    </lineage>
</organism>
<accession>A0A6A6FCQ8</accession>
<gene>
    <name evidence="2" type="ORF">CERZMDRAFT_85400</name>
</gene>
<feature type="region of interest" description="Disordered" evidence="1">
    <location>
        <begin position="172"/>
        <end position="214"/>
    </location>
</feature>
<dbReference type="Proteomes" id="UP000799539">
    <property type="component" value="Unassembled WGS sequence"/>
</dbReference>
<feature type="compositionally biased region" description="Basic and acidic residues" evidence="1">
    <location>
        <begin position="338"/>
        <end position="349"/>
    </location>
</feature>
<sequence length="576" mass="62157">MARKRKPHSPLISGPCRGRRHLDCPGCPTRGLDAKQHHKAQQMRTADAGQTHRLRLCAEGRGSRDRAACPCRIVRGQRWLARDSGLESRGRVSCCERARNRGITADTYSVQYSTIHGGTAARQHRGQAAAETPRLALLAAAASHAGGVAMVAAGSAAGQGMAWYGMAGNGLAGHPATRSSRDSADGSADGSAGAISKGSQCKKGKGRANSTTAARWPAGCQATTWPVGRGSCRTLFAQHHERAVVTDRNNTANLAQARPSRVVTSRHARPHAHSPARPHAVLTIGTPSSSSSSVSPRAEQQPAASPPRAPGTPTDPNQFLLGRLRNGRPRPQLPLLRSPRDTRLDLDRDGFDLGDWDAAGLGWTRGVKIERSRAGRRTERRDCSAAEDAAYTRESSRGDTRCWTAGHGIIRLCATKGAAGHHLASRAPSAARDVRPYASRDVHAHREYALIMTCRIRPSSSSVPSQQHRPVRHVGGGIFLACDYSQCIDPFRVYLARSQFADRTIIQIAAIHEERIDINFDINIDSRDEERDAHRQTQHFSLCASTSTASCATSHARRPACSGLSFTTTPREYTFG</sequence>
<name>A0A6A6FCQ8_9PEZI</name>